<comment type="similarity">
    <text evidence="2">Belongs to the bZIP family.</text>
</comment>
<proteinExistence type="inferred from homology"/>
<organism evidence="10 11">
    <name type="scientific">Hibiscus trionum</name>
    <name type="common">Flower of an hour</name>
    <dbReference type="NCBI Taxonomy" id="183268"/>
    <lineage>
        <taxon>Eukaryota</taxon>
        <taxon>Viridiplantae</taxon>
        <taxon>Streptophyta</taxon>
        <taxon>Embryophyta</taxon>
        <taxon>Tracheophyta</taxon>
        <taxon>Spermatophyta</taxon>
        <taxon>Magnoliopsida</taxon>
        <taxon>eudicotyledons</taxon>
        <taxon>Gunneridae</taxon>
        <taxon>Pentapetalae</taxon>
        <taxon>rosids</taxon>
        <taxon>malvids</taxon>
        <taxon>Malvales</taxon>
        <taxon>Malvaceae</taxon>
        <taxon>Malvoideae</taxon>
        <taxon>Hibiscus</taxon>
    </lineage>
</organism>
<keyword evidence="5" id="KW-0804">Transcription</keyword>
<dbReference type="InterPro" id="IPR044827">
    <property type="entry name" value="GBF-like"/>
</dbReference>
<evidence type="ECO:0000259" key="9">
    <source>
        <dbReference type="SMART" id="SM00338"/>
    </source>
</evidence>
<evidence type="ECO:0000256" key="1">
    <source>
        <dbReference type="ARBA" id="ARBA00004123"/>
    </source>
</evidence>
<evidence type="ECO:0000256" key="2">
    <source>
        <dbReference type="ARBA" id="ARBA00007163"/>
    </source>
</evidence>
<feature type="domain" description="BZIP" evidence="9">
    <location>
        <begin position="249"/>
        <end position="313"/>
    </location>
</feature>
<protein>
    <recommendedName>
        <fullName evidence="9">BZIP domain-containing protein</fullName>
    </recommendedName>
</protein>
<evidence type="ECO:0000256" key="5">
    <source>
        <dbReference type="ARBA" id="ARBA00023163"/>
    </source>
</evidence>
<evidence type="ECO:0000256" key="8">
    <source>
        <dbReference type="SAM" id="MobiDB-lite"/>
    </source>
</evidence>
<evidence type="ECO:0000256" key="6">
    <source>
        <dbReference type="ARBA" id="ARBA00023242"/>
    </source>
</evidence>
<feature type="region of interest" description="Disordered" evidence="8">
    <location>
        <begin position="68"/>
        <end position="87"/>
    </location>
</feature>
<evidence type="ECO:0000313" key="11">
    <source>
        <dbReference type="Proteomes" id="UP001165190"/>
    </source>
</evidence>
<comment type="subcellular location">
    <subcellularLocation>
        <location evidence="1">Nucleus</location>
    </subcellularLocation>
</comment>
<comment type="caution">
    <text evidence="10">The sequence shown here is derived from an EMBL/GenBank/DDBJ whole genome shotgun (WGS) entry which is preliminary data.</text>
</comment>
<dbReference type="PANTHER" id="PTHR45967:SF28">
    <property type="entry name" value="BASIC-LEUCINE ZIPPER (BZIP) TRANSCRIPTION FACTOR FAMILY PROTEIN"/>
    <property type="match status" value="1"/>
</dbReference>
<dbReference type="InterPro" id="IPR004827">
    <property type="entry name" value="bZIP"/>
</dbReference>
<dbReference type="PANTHER" id="PTHR45967">
    <property type="entry name" value="G-BOX-BINDING FACTOR 3-RELATED"/>
    <property type="match status" value="1"/>
</dbReference>
<dbReference type="SMART" id="SM00338">
    <property type="entry name" value="BRLZ"/>
    <property type="match status" value="1"/>
</dbReference>
<gene>
    <name evidence="10" type="ORF">HRI_000771000</name>
</gene>
<evidence type="ECO:0000313" key="10">
    <source>
        <dbReference type="EMBL" id="GMI71017.1"/>
    </source>
</evidence>
<sequence>MDLVRSFCPSSLDSTMGEVAEDEEAVATDLKDMEAAEILTAFARSKNRDAVSLDVEFSAKWGCKGKRVRKRVSSSESPPSDIGLNPVDPVQSCSGLAEDRSRVSQQQIQVASTTAVMESIEAEHNAVIRNMSHHYAASNMSNGVSRTTKNKCSFDKAEKETHGLHSMLTNNDSDFQMIPERQILFNIVGIPEKDVREDKQQGQMTGNVALVKSVKAGKKAEPVKSSPACVTKYMSGGRRRSGQNLTEAEKEERRLCRILANRESARQTIRRRQALCENLTLKVADLTREKEILKRAKELAMKEYLSQESTNKNLKAEMAKAIKADQMEAPGEVKLVHQISGPSRNNPFLFYNQHPFVPFWWPSIVQSSHPLQSQCGQQHALFVSSSISPPTNGMLDLSHDQEDPRNVNGPKSPLYVVPYPCFFSLPDHGNGLHPHPCGLNGIKDEASVNNAFGAGCSLKSVAHEEYNPSLLVEDEKEAYGSHEASSNNMNYTPIRPQPDGGGIRFHVKEEVLVLTPPCSAGTTFVEEQENKPDHVINTEVSPIRACQIIGALLEDNQELTNSMSKEVQDAVTAAEARRKRKELIKLKNLQGRQCRVQL</sequence>
<dbReference type="AlphaFoldDB" id="A0A9W7H4S5"/>
<dbReference type="CDD" id="cd14702">
    <property type="entry name" value="bZIP_plant_GBF1"/>
    <property type="match status" value="1"/>
</dbReference>
<dbReference type="GO" id="GO:0043565">
    <property type="term" value="F:sequence-specific DNA binding"/>
    <property type="evidence" value="ECO:0007669"/>
    <property type="project" value="InterPro"/>
</dbReference>
<dbReference type="GO" id="GO:0003700">
    <property type="term" value="F:DNA-binding transcription factor activity"/>
    <property type="evidence" value="ECO:0007669"/>
    <property type="project" value="InterPro"/>
</dbReference>
<dbReference type="EMBL" id="BSYR01000010">
    <property type="protein sequence ID" value="GMI71017.1"/>
    <property type="molecule type" value="Genomic_DNA"/>
</dbReference>
<keyword evidence="6" id="KW-0539">Nucleus</keyword>
<dbReference type="Proteomes" id="UP001165190">
    <property type="component" value="Unassembled WGS sequence"/>
</dbReference>
<dbReference type="OrthoDB" id="1928614at2759"/>
<dbReference type="InterPro" id="IPR045314">
    <property type="entry name" value="bZIP_plant_GBF1"/>
</dbReference>
<feature type="coiled-coil region" evidence="7">
    <location>
        <begin position="269"/>
        <end position="303"/>
    </location>
</feature>
<keyword evidence="11" id="KW-1185">Reference proteome</keyword>
<dbReference type="GO" id="GO:0005634">
    <property type="term" value="C:nucleus"/>
    <property type="evidence" value="ECO:0007669"/>
    <property type="project" value="UniProtKB-SubCell"/>
</dbReference>
<name>A0A9W7H4S5_HIBTR</name>
<reference evidence="10" key="1">
    <citation type="submission" date="2023-05" db="EMBL/GenBank/DDBJ databases">
        <title>Genome and transcriptome analyses reveal genes involved in the formation of fine ridges on petal epidermal cells in Hibiscus trionum.</title>
        <authorList>
            <person name="Koshimizu S."/>
            <person name="Masuda S."/>
            <person name="Ishii T."/>
            <person name="Shirasu K."/>
            <person name="Hoshino A."/>
            <person name="Arita M."/>
        </authorList>
    </citation>
    <scope>NUCLEOTIDE SEQUENCE</scope>
    <source>
        <strain evidence="10">Hamamatsu line</strain>
    </source>
</reference>
<keyword evidence="4" id="KW-0238">DNA-binding</keyword>
<accession>A0A9W7H4S5</accession>
<keyword evidence="3" id="KW-0805">Transcription regulation</keyword>
<keyword evidence="7" id="KW-0175">Coiled coil</keyword>
<evidence type="ECO:0000256" key="4">
    <source>
        <dbReference type="ARBA" id="ARBA00023125"/>
    </source>
</evidence>
<evidence type="ECO:0000256" key="3">
    <source>
        <dbReference type="ARBA" id="ARBA00023015"/>
    </source>
</evidence>
<evidence type="ECO:0000256" key="7">
    <source>
        <dbReference type="SAM" id="Coils"/>
    </source>
</evidence>